<dbReference type="SMART" id="SM00028">
    <property type="entry name" value="TPR"/>
    <property type="match status" value="5"/>
</dbReference>
<dbReference type="Gene3D" id="1.25.40.10">
    <property type="entry name" value="Tetratricopeptide repeat domain"/>
    <property type="match status" value="2"/>
</dbReference>
<gene>
    <name evidence="1" type="ORF">HA039_13450</name>
</gene>
<evidence type="ECO:0000313" key="1">
    <source>
        <dbReference type="EMBL" id="QIQ03201.1"/>
    </source>
</evidence>
<evidence type="ECO:0000313" key="2">
    <source>
        <dbReference type="Proteomes" id="UP000501179"/>
    </source>
</evidence>
<sequence>MSRNRQWVAGSVVHGPLVQVSEVTGDVTITTAPSERPLYRVDAFPSDRPHPTTDRARAQPARLLLASYALVDFTGRAGELAALAAWRDESLPASVLLLHGPGGQGKTRLGAEFAAASRAAGWEVLQARHASDPSPGAEQTGSGPPVGTGVLLVADYAERWPEEDLRAMITDAARQGRQARVLLLARPAGVWWQTLAHRLDRLDLPTDALALPPLAQDADTDPESLFTAARDHFARALDTAGADAITPPDTLRDPAFGQVLSVHMAALAAVDAHRIGTETGALTSPGRVSAYLLDRERDHWRTLYANGRVTTPPATLAHAVYTAALTGAQPYDSGRDALLAIGACPSDRGVETLSDHAVAYPPATPHSGSVLEPLYPDRLAEDFVALTTPGHHLDHFAPDPWASTAPQRLLAHDGTKPPAWARPALTVLIAAAARWPHLAGQLAPLLVERPELALYAGGAVLGALAGLEALPIEALAAVEARFPPGRHTDLDSGMAALTRHLIRRRLDVCTDLTQRALLLGGQSLRFANAGWHKEALVADLEAVTAHRKLAEAGLDLRERDYAASLNNLSNGYQRARRFEDALAVVEEAIEIWRKLVAADPAFSTSELAVSLSNLSNVLGHLGRWDEGLAASEEATELWRRRAATDPLADEPNFAGSLNNLSNQYAREARWDESLAAIDEALAMWRRMASANPAAFEPDLAMALHNRALKCGAMGRKDEALRSIDEAIVTRRRLVEAAPTAHEPSLASSLWLLARLNLLNSLLPEALAAADEALEMYRRLDALSPGAFAIELREVLATREAVLAGLDRP</sequence>
<dbReference type="KEGG" id="slia:HA039_13450"/>
<dbReference type="InterPro" id="IPR027417">
    <property type="entry name" value="P-loop_NTPase"/>
</dbReference>
<proteinExistence type="predicted"/>
<dbReference type="PANTHER" id="PTHR19959">
    <property type="entry name" value="KINESIN LIGHT CHAIN"/>
    <property type="match status" value="1"/>
</dbReference>
<organism evidence="1 2">
    <name type="scientific">Streptomyces liangshanensis</name>
    <dbReference type="NCBI Taxonomy" id="2717324"/>
    <lineage>
        <taxon>Bacteria</taxon>
        <taxon>Bacillati</taxon>
        <taxon>Actinomycetota</taxon>
        <taxon>Actinomycetes</taxon>
        <taxon>Kitasatosporales</taxon>
        <taxon>Streptomycetaceae</taxon>
        <taxon>Streptomyces</taxon>
    </lineage>
</organism>
<dbReference type="EMBL" id="CP050177">
    <property type="protein sequence ID" value="QIQ03201.1"/>
    <property type="molecule type" value="Genomic_DNA"/>
</dbReference>
<dbReference type="AlphaFoldDB" id="A0A6G9GYZ0"/>
<protein>
    <submittedName>
        <fullName evidence="1">Tetratricopeptide repeat protein</fullName>
    </submittedName>
</protein>
<reference evidence="1 2" key="1">
    <citation type="submission" date="2020-03" db="EMBL/GenBank/DDBJ databases">
        <title>A novel species.</title>
        <authorList>
            <person name="Gao J."/>
        </authorList>
    </citation>
    <scope>NUCLEOTIDE SEQUENCE [LARGE SCALE GENOMIC DNA]</scope>
    <source>
        <strain evidence="1 2">QMT-12</strain>
    </source>
</reference>
<dbReference type="RefSeq" id="WP_167028608.1">
    <property type="nucleotide sequence ID" value="NZ_CP050177.1"/>
</dbReference>
<dbReference type="PANTHER" id="PTHR19959:SF119">
    <property type="entry name" value="FUNGAL LIPASE-LIKE DOMAIN-CONTAINING PROTEIN"/>
    <property type="match status" value="1"/>
</dbReference>
<dbReference type="InterPro" id="IPR019734">
    <property type="entry name" value="TPR_rpt"/>
</dbReference>
<keyword evidence="2" id="KW-1185">Reference proteome</keyword>
<dbReference type="SUPFAM" id="SSF48452">
    <property type="entry name" value="TPR-like"/>
    <property type="match status" value="1"/>
</dbReference>
<dbReference type="Pfam" id="PF13374">
    <property type="entry name" value="TPR_10"/>
    <property type="match status" value="3"/>
</dbReference>
<dbReference type="InterPro" id="IPR011990">
    <property type="entry name" value="TPR-like_helical_dom_sf"/>
</dbReference>
<dbReference type="Proteomes" id="UP000501179">
    <property type="component" value="Chromosome"/>
</dbReference>
<accession>A0A6G9GYZ0</accession>
<name>A0A6G9GYZ0_9ACTN</name>
<dbReference type="SUPFAM" id="SSF52540">
    <property type="entry name" value="P-loop containing nucleoside triphosphate hydrolases"/>
    <property type="match status" value="1"/>
</dbReference>